<organism evidence="1">
    <name type="scientific">uncultured Microcoleus sp</name>
    <dbReference type="NCBI Taxonomy" id="259945"/>
    <lineage>
        <taxon>Bacteria</taxon>
        <taxon>Bacillati</taxon>
        <taxon>Cyanobacteriota</taxon>
        <taxon>Cyanophyceae</taxon>
        <taxon>Oscillatoriophycideae</taxon>
        <taxon>Oscillatoriales</taxon>
        <taxon>Microcoleaceae</taxon>
        <taxon>Microcoleus</taxon>
        <taxon>environmental samples</taxon>
    </lineage>
</organism>
<proteinExistence type="predicted"/>
<name>A0A6J4MGN5_9CYAN</name>
<feature type="non-terminal residue" evidence="1">
    <location>
        <position position="1"/>
    </location>
</feature>
<reference evidence="1" key="1">
    <citation type="submission" date="2020-02" db="EMBL/GenBank/DDBJ databases">
        <authorList>
            <person name="Meier V. D."/>
        </authorList>
    </citation>
    <scope>NUCLEOTIDE SEQUENCE</scope>
    <source>
        <strain evidence="1">AVDCRST_MAG84</strain>
    </source>
</reference>
<dbReference type="EMBL" id="CADCTZ010000620">
    <property type="protein sequence ID" value="CAA9357017.1"/>
    <property type="molecule type" value="Genomic_DNA"/>
</dbReference>
<gene>
    <name evidence="1" type="ORF">AVDCRST_MAG84-3212</name>
</gene>
<protein>
    <submittedName>
        <fullName evidence="1">Uncharacterized protein</fullName>
    </submittedName>
</protein>
<sequence>ADSEPFLMKAIAMTRKQAVHHVILCPLKGLL</sequence>
<accession>A0A6J4MGN5</accession>
<dbReference type="AlphaFoldDB" id="A0A6J4MGN5"/>
<evidence type="ECO:0000313" key="1">
    <source>
        <dbReference type="EMBL" id="CAA9357017.1"/>
    </source>
</evidence>